<proteinExistence type="predicted"/>
<comment type="caution">
    <text evidence="1">The sequence shown here is derived from an EMBL/GenBank/DDBJ whole genome shotgun (WGS) entry which is preliminary data.</text>
</comment>
<dbReference type="EMBL" id="MCFA01000245">
    <property type="protein sequence ID" value="ORX96899.1"/>
    <property type="molecule type" value="Genomic_DNA"/>
</dbReference>
<organism evidence="1 2">
    <name type="scientific">Clohesyomyces aquaticus</name>
    <dbReference type="NCBI Taxonomy" id="1231657"/>
    <lineage>
        <taxon>Eukaryota</taxon>
        <taxon>Fungi</taxon>
        <taxon>Dikarya</taxon>
        <taxon>Ascomycota</taxon>
        <taxon>Pezizomycotina</taxon>
        <taxon>Dothideomycetes</taxon>
        <taxon>Pleosporomycetidae</taxon>
        <taxon>Pleosporales</taxon>
        <taxon>Lindgomycetaceae</taxon>
        <taxon>Clohesyomyces</taxon>
    </lineage>
</organism>
<protein>
    <submittedName>
        <fullName evidence="1">Uncharacterized protein</fullName>
    </submittedName>
</protein>
<evidence type="ECO:0000313" key="1">
    <source>
        <dbReference type="EMBL" id="ORX96899.1"/>
    </source>
</evidence>
<dbReference type="Proteomes" id="UP000193144">
    <property type="component" value="Unassembled WGS sequence"/>
</dbReference>
<dbReference type="AlphaFoldDB" id="A0A1Y1YFY5"/>
<evidence type="ECO:0000313" key="2">
    <source>
        <dbReference type="Proteomes" id="UP000193144"/>
    </source>
</evidence>
<gene>
    <name evidence="1" type="ORF">BCR34DRAFT_174257</name>
</gene>
<reference evidence="1 2" key="1">
    <citation type="submission" date="2016-07" db="EMBL/GenBank/DDBJ databases">
        <title>Pervasive Adenine N6-methylation of Active Genes in Fungi.</title>
        <authorList>
            <consortium name="DOE Joint Genome Institute"/>
            <person name="Mondo S.J."/>
            <person name="Dannebaum R.O."/>
            <person name="Kuo R.C."/>
            <person name="Labutti K."/>
            <person name="Haridas S."/>
            <person name="Kuo A."/>
            <person name="Salamov A."/>
            <person name="Ahrendt S.R."/>
            <person name="Lipzen A."/>
            <person name="Sullivan W."/>
            <person name="Andreopoulos W.B."/>
            <person name="Clum A."/>
            <person name="Lindquist E."/>
            <person name="Daum C."/>
            <person name="Ramamoorthy G.K."/>
            <person name="Gryganskyi A."/>
            <person name="Culley D."/>
            <person name="Magnuson J.K."/>
            <person name="James T.Y."/>
            <person name="O'Malley M.A."/>
            <person name="Stajich J.E."/>
            <person name="Spatafora J.W."/>
            <person name="Visel A."/>
            <person name="Grigoriev I.V."/>
        </authorList>
    </citation>
    <scope>NUCLEOTIDE SEQUENCE [LARGE SCALE GENOMIC DNA]</scope>
    <source>
        <strain evidence="1 2">CBS 115471</strain>
    </source>
</reference>
<sequence length="172" mass="18557">MRHWGKFSIECGLDSVHLVSSFVGLGVRREGHTTHDARLANPRPRLCPEATAPMDDALILHRMYPAIVRRGKLAPAPCQSQTTSGRKATPFPLGTVDLEIANHASGAARRGCRLIGAQGLLFWAKRHGGGEERRGATPALTINCPALEGLEDCGLVCLECVLFRIGVRPMDG</sequence>
<name>A0A1Y1YFY5_9PLEO</name>
<keyword evidence="2" id="KW-1185">Reference proteome</keyword>
<accession>A0A1Y1YFY5</accession>